<evidence type="ECO:0000256" key="8">
    <source>
        <dbReference type="HAMAP-Rule" id="MF_00238"/>
    </source>
</evidence>
<dbReference type="GO" id="GO:0006220">
    <property type="term" value="P:pyrimidine nucleotide metabolic process"/>
    <property type="evidence" value="ECO:0007669"/>
    <property type="project" value="UniProtKB-UniRule"/>
</dbReference>
<dbReference type="HAMAP" id="MF_00238">
    <property type="entry name" value="Cytidyl_kinase_type1"/>
    <property type="match status" value="1"/>
</dbReference>
<dbReference type="GO" id="GO:0036431">
    <property type="term" value="F:dCMP kinase activity"/>
    <property type="evidence" value="ECO:0007669"/>
    <property type="project" value="InterPro"/>
</dbReference>
<dbReference type="PANTHER" id="PTHR21299">
    <property type="entry name" value="CYTIDYLATE KINASE/PANTOATE-BETA-ALANINE LIGASE"/>
    <property type="match status" value="1"/>
</dbReference>
<comment type="subcellular location">
    <subcellularLocation>
        <location evidence="8">Cytoplasm</location>
    </subcellularLocation>
</comment>
<dbReference type="InterPro" id="IPR011994">
    <property type="entry name" value="Cytidylate_kinase_dom"/>
</dbReference>
<dbReference type="CDD" id="cd02019">
    <property type="entry name" value="NK"/>
    <property type="match status" value="1"/>
</dbReference>
<evidence type="ECO:0000256" key="2">
    <source>
        <dbReference type="ARBA" id="ARBA00022679"/>
    </source>
</evidence>
<proteinExistence type="inferred from homology"/>
<name>A0A926DWX1_9FIRM</name>
<dbReference type="EC" id="2.7.4.25" evidence="8"/>
<evidence type="ECO:0000256" key="6">
    <source>
        <dbReference type="ARBA" id="ARBA00047615"/>
    </source>
</evidence>
<evidence type="ECO:0000256" key="1">
    <source>
        <dbReference type="ARBA" id="ARBA00009427"/>
    </source>
</evidence>
<keyword evidence="11" id="KW-1185">Reference proteome</keyword>
<dbReference type="CDD" id="cd02020">
    <property type="entry name" value="CMPK"/>
    <property type="match status" value="1"/>
</dbReference>
<feature type="binding site" evidence="8">
    <location>
        <begin position="8"/>
        <end position="16"/>
    </location>
    <ligand>
        <name>ATP</name>
        <dbReference type="ChEBI" id="CHEBI:30616"/>
    </ligand>
</feature>
<organism evidence="10 11">
    <name type="scientific">Ligaoa zhengdingensis</name>
    <dbReference type="NCBI Taxonomy" id="2763658"/>
    <lineage>
        <taxon>Bacteria</taxon>
        <taxon>Bacillati</taxon>
        <taxon>Bacillota</taxon>
        <taxon>Clostridia</taxon>
        <taxon>Eubacteriales</taxon>
        <taxon>Oscillospiraceae</taxon>
        <taxon>Ligaoa</taxon>
    </lineage>
</organism>
<evidence type="ECO:0000259" key="9">
    <source>
        <dbReference type="Pfam" id="PF02224"/>
    </source>
</evidence>
<dbReference type="Proteomes" id="UP000653127">
    <property type="component" value="Unassembled WGS sequence"/>
</dbReference>
<dbReference type="RefSeq" id="WP_249281537.1">
    <property type="nucleotide sequence ID" value="NZ_JACRST010000001.1"/>
</dbReference>
<keyword evidence="5 8" id="KW-0067">ATP-binding</keyword>
<evidence type="ECO:0000256" key="7">
    <source>
        <dbReference type="ARBA" id="ARBA00048478"/>
    </source>
</evidence>
<dbReference type="InterPro" id="IPR003136">
    <property type="entry name" value="Cytidylate_kin"/>
</dbReference>
<dbReference type="Pfam" id="PF02224">
    <property type="entry name" value="Cytidylate_kin"/>
    <property type="match status" value="1"/>
</dbReference>
<evidence type="ECO:0000256" key="3">
    <source>
        <dbReference type="ARBA" id="ARBA00022741"/>
    </source>
</evidence>
<accession>A0A926DWX1</accession>
<dbReference type="Gene3D" id="3.40.50.300">
    <property type="entry name" value="P-loop containing nucleotide triphosphate hydrolases"/>
    <property type="match status" value="1"/>
</dbReference>
<protein>
    <recommendedName>
        <fullName evidence="8">Cytidylate kinase</fullName>
        <shortName evidence="8">CK</shortName>
        <ecNumber evidence="8">2.7.4.25</ecNumber>
    </recommendedName>
    <alternativeName>
        <fullName evidence="8">Cytidine monophosphate kinase</fullName>
        <shortName evidence="8">CMP kinase</shortName>
    </alternativeName>
</protein>
<sequence length="224" mass="24418">MIAIAIDGPAGAGKSTIARALARHLGYIYVDTGALYRAVGYYMLQHGVDPSKEKEVVPQLPKIDVTIRFVDGEQRVFLNGEDVSDRIRTPELSMAASDVSALPPVRAFLLDQQRNLAAASHVVMDGRDIGTVVLPQAQVKIFLTASPEDRAERRRQELMGKGIHTDFAEVLEDVRKRDYNDSHRAIAPLCQAPDAILVDTTGNTCEQSIAQLIAVVEAALLKTS</sequence>
<dbReference type="AlphaFoldDB" id="A0A926DWX1"/>
<comment type="caution">
    <text evidence="10">The sequence shown here is derived from an EMBL/GenBank/DDBJ whole genome shotgun (WGS) entry which is preliminary data.</text>
</comment>
<dbReference type="GO" id="GO:0005829">
    <property type="term" value="C:cytosol"/>
    <property type="evidence" value="ECO:0007669"/>
    <property type="project" value="TreeGrafter"/>
</dbReference>
<dbReference type="GO" id="GO:0005524">
    <property type="term" value="F:ATP binding"/>
    <property type="evidence" value="ECO:0007669"/>
    <property type="project" value="UniProtKB-UniRule"/>
</dbReference>
<evidence type="ECO:0000313" key="11">
    <source>
        <dbReference type="Proteomes" id="UP000653127"/>
    </source>
</evidence>
<dbReference type="SUPFAM" id="SSF52540">
    <property type="entry name" value="P-loop containing nucleoside triphosphate hydrolases"/>
    <property type="match status" value="1"/>
</dbReference>
<feature type="domain" description="Cytidylate kinase" evidence="9">
    <location>
        <begin position="4"/>
        <end position="216"/>
    </location>
</feature>
<evidence type="ECO:0000256" key="4">
    <source>
        <dbReference type="ARBA" id="ARBA00022777"/>
    </source>
</evidence>
<keyword evidence="2 8" id="KW-0808">Transferase</keyword>
<dbReference type="NCBIfam" id="TIGR00017">
    <property type="entry name" value="cmk"/>
    <property type="match status" value="1"/>
</dbReference>
<evidence type="ECO:0000313" key="10">
    <source>
        <dbReference type="EMBL" id="MBC8545383.1"/>
    </source>
</evidence>
<keyword evidence="8" id="KW-0963">Cytoplasm</keyword>
<dbReference type="GO" id="GO:0015949">
    <property type="term" value="P:nucleobase-containing small molecule interconversion"/>
    <property type="evidence" value="ECO:0007669"/>
    <property type="project" value="TreeGrafter"/>
</dbReference>
<evidence type="ECO:0000256" key="5">
    <source>
        <dbReference type="ARBA" id="ARBA00022840"/>
    </source>
</evidence>
<comment type="catalytic activity">
    <reaction evidence="7 8">
        <text>CMP + ATP = CDP + ADP</text>
        <dbReference type="Rhea" id="RHEA:11600"/>
        <dbReference type="ChEBI" id="CHEBI:30616"/>
        <dbReference type="ChEBI" id="CHEBI:58069"/>
        <dbReference type="ChEBI" id="CHEBI:60377"/>
        <dbReference type="ChEBI" id="CHEBI:456216"/>
        <dbReference type="EC" id="2.7.4.25"/>
    </reaction>
</comment>
<dbReference type="InterPro" id="IPR027417">
    <property type="entry name" value="P-loop_NTPase"/>
</dbReference>
<keyword evidence="4 8" id="KW-0418">Kinase</keyword>
<comment type="similarity">
    <text evidence="1 8">Belongs to the cytidylate kinase family. Type 1 subfamily.</text>
</comment>
<dbReference type="PANTHER" id="PTHR21299:SF2">
    <property type="entry name" value="CYTIDYLATE KINASE"/>
    <property type="match status" value="1"/>
</dbReference>
<gene>
    <name evidence="8" type="primary">cmk</name>
    <name evidence="10" type="ORF">H8711_00335</name>
</gene>
<reference evidence="10" key="1">
    <citation type="submission" date="2020-08" db="EMBL/GenBank/DDBJ databases">
        <title>Genome public.</title>
        <authorList>
            <person name="Liu C."/>
            <person name="Sun Q."/>
        </authorList>
    </citation>
    <scope>NUCLEOTIDE SEQUENCE</scope>
    <source>
        <strain evidence="10">NSJ-31</strain>
    </source>
</reference>
<comment type="catalytic activity">
    <reaction evidence="6 8">
        <text>dCMP + ATP = dCDP + ADP</text>
        <dbReference type="Rhea" id="RHEA:25094"/>
        <dbReference type="ChEBI" id="CHEBI:30616"/>
        <dbReference type="ChEBI" id="CHEBI:57566"/>
        <dbReference type="ChEBI" id="CHEBI:58593"/>
        <dbReference type="ChEBI" id="CHEBI:456216"/>
        <dbReference type="EC" id="2.7.4.25"/>
    </reaction>
</comment>
<keyword evidence="3 8" id="KW-0547">Nucleotide-binding</keyword>
<dbReference type="EMBL" id="JACRST010000001">
    <property type="protein sequence ID" value="MBC8545383.1"/>
    <property type="molecule type" value="Genomic_DNA"/>
</dbReference>